<evidence type="ECO:0000256" key="9">
    <source>
        <dbReference type="ARBA" id="ARBA00043982"/>
    </source>
</evidence>
<evidence type="ECO:0000256" key="10">
    <source>
        <dbReference type="SAM" id="Phobius"/>
    </source>
</evidence>
<dbReference type="Proteomes" id="UP000326951">
    <property type="component" value="Chromosome"/>
</dbReference>
<evidence type="ECO:0000256" key="8">
    <source>
        <dbReference type="ARBA" id="ARBA00023287"/>
    </source>
</evidence>
<evidence type="ECO:0000256" key="4">
    <source>
        <dbReference type="ARBA" id="ARBA00022481"/>
    </source>
</evidence>
<evidence type="ECO:0000256" key="3">
    <source>
        <dbReference type="ARBA" id="ARBA00022475"/>
    </source>
</evidence>
<dbReference type="NCBIfam" id="TIGR02532">
    <property type="entry name" value="IV_pilin_GFxxxE"/>
    <property type="match status" value="1"/>
</dbReference>
<keyword evidence="7 10" id="KW-0472">Membrane</keyword>
<dbReference type="EMBL" id="AP021853">
    <property type="protein sequence ID" value="BBN99127.1"/>
    <property type="molecule type" value="Genomic_DNA"/>
</dbReference>
<protein>
    <submittedName>
        <fullName evidence="11">ComG operon protein 3</fullName>
    </submittedName>
</protein>
<comment type="similarity">
    <text evidence="9">Belongs to the ComGC family.</text>
</comment>
<dbReference type="SUPFAM" id="SSF54523">
    <property type="entry name" value="Pili subunits"/>
    <property type="match status" value="1"/>
</dbReference>
<dbReference type="InterPro" id="IPR012902">
    <property type="entry name" value="N_methyl_site"/>
</dbReference>
<accession>A0A5K7WXM1</accession>
<dbReference type="GO" id="GO:0009986">
    <property type="term" value="C:cell surface"/>
    <property type="evidence" value="ECO:0007669"/>
    <property type="project" value="UniProtKB-SubCell"/>
</dbReference>
<evidence type="ECO:0000256" key="2">
    <source>
        <dbReference type="ARBA" id="ARBA00004241"/>
    </source>
</evidence>
<dbReference type="AlphaFoldDB" id="A0A5K7WXM1"/>
<dbReference type="GO" id="GO:0030420">
    <property type="term" value="P:establishment of competence for transformation"/>
    <property type="evidence" value="ECO:0007669"/>
    <property type="project" value="UniProtKB-KW"/>
</dbReference>
<keyword evidence="8" id="KW-0178">Competence</keyword>
<evidence type="ECO:0000313" key="11">
    <source>
        <dbReference type="EMBL" id="BBN99127.1"/>
    </source>
</evidence>
<feature type="transmembrane region" description="Helical" evidence="10">
    <location>
        <begin position="15"/>
        <end position="36"/>
    </location>
</feature>
<comment type="subcellular location">
    <subcellularLocation>
        <location evidence="1">Cell membrane</location>
        <topology evidence="1">Single-pass membrane protein</topology>
    </subcellularLocation>
    <subcellularLocation>
        <location evidence="2">Cell surface</location>
    </subcellularLocation>
</comment>
<dbReference type="NCBIfam" id="NF040999">
    <property type="entry name" value="pilin_ComGC"/>
    <property type="match status" value="1"/>
</dbReference>
<evidence type="ECO:0000313" key="12">
    <source>
        <dbReference type="Proteomes" id="UP000326951"/>
    </source>
</evidence>
<dbReference type="InterPro" id="IPR016940">
    <property type="entry name" value="ComGC"/>
</dbReference>
<keyword evidence="4" id="KW-0488">Methylation</keyword>
<keyword evidence="5 10" id="KW-0812">Transmembrane</keyword>
<dbReference type="GO" id="GO:0005886">
    <property type="term" value="C:plasma membrane"/>
    <property type="evidence" value="ECO:0007669"/>
    <property type="project" value="UniProtKB-SubCell"/>
</dbReference>
<evidence type="ECO:0000256" key="6">
    <source>
        <dbReference type="ARBA" id="ARBA00022989"/>
    </source>
</evidence>
<proteinExistence type="inferred from homology"/>
<dbReference type="Pfam" id="PF07963">
    <property type="entry name" value="N_methyl"/>
    <property type="match status" value="1"/>
</dbReference>
<keyword evidence="6 10" id="KW-1133">Transmembrane helix</keyword>
<dbReference type="RefSeq" id="WP_152080529.1">
    <property type="nucleotide sequence ID" value="NZ_AP021853.1"/>
</dbReference>
<evidence type="ECO:0000256" key="7">
    <source>
        <dbReference type="ARBA" id="ARBA00023136"/>
    </source>
</evidence>
<dbReference type="InterPro" id="IPR045584">
    <property type="entry name" value="Pilin-like"/>
</dbReference>
<sequence length="111" mass="12130">MIKAFHKLILASEKAFTLIEMMIVLFIISILLLIAVPNMTKSNDVVQEKSTEATVQLVQGQVAAYQTNHNGELPDNLEELVPEYVSSITASNGKPLVYNATTGEVRAPADE</sequence>
<organism evidence="11 12">
    <name type="scientific">Sporolactobacillus terrae</name>
    <dbReference type="NCBI Taxonomy" id="269673"/>
    <lineage>
        <taxon>Bacteria</taxon>
        <taxon>Bacillati</taxon>
        <taxon>Bacillota</taxon>
        <taxon>Bacilli</taxon>
        <taxon>Bacillales</taxon>
        <taxon>Sporolactobacillaceae</taxon>
        <taxon>Sporolactobacillus</taxon>
    </lineage>
</organism>
<evidence type="ECO:0000256" key="5">
    <source>
        <dbReference type="ARBA" id="ARBA00022692"/>
    </source>
</evidence>
<dbReference type="Gene3D" id="3.30.700.10">
    <property type="entry name" value="Glycoprotein, Type 4 Pilin"/>
    <property type="match status" value="1"/>
</dbReference>
<gene>
    <name evidence="11" type="primary">comGC</name>
    <name evidence="11" type="ORF">St703_18320</name>
</gene>
<reference evidence="11 12" key="1">
    <citation type="submission" date="2019-09" db="EMBL/GenBank/DDBJ databases">
        <title>Complete genome sequence of Sporolactobacillus terrae 70-3.</title>
        <authorList>
            <person name="Tanaka N."/>
            <person name="Shiwa Y."/>
            <person name="Fujita N."/>
            <person name="Tanasupawat S."/>
        </authorList>
    </citation>
    <scope>NUCLEOTIDE SEQUENCE [LARGE SCALE GENOMIC DNA]</scope>
    <source>
        <strain evidence="11 12">70-3</strain>
    </source>
</reference>
<evidence type="ECO:0000256" key="1">
    <source>
        <dbReference type="ARBA" id="ARBA00004162"/>
    </source>
</evidence>
<name>A0A5K7WXM1_9BACL</name>
<keyword evidence="3" id="KW-1003">Cell membrane</keyword>